<accession>A0A183TYN1</accession>
<feature type="region of interest" description="Disordered" evidence="1">
    <location>
        <begin position="86"/>
        <end position="111"/>
    </location>
</feature>
<reference evidence="3" key="1">
    <citation type="submission" date="2016-06" db="UniProtKB">
        <authorList>
            <consortium name="WormBaseParasite"/>
        </authorList>
    </citation>
    <scope>IDENTIFICATION</scope>
</reference>
<dbReference type="WBParaSite" id="TCNE_0000135001-mRNA-1">
    <property type="protein sequence ID" value="TCNE_0000135001-mRNA-1"/>
    <property type="gene ID" value="TCNE_0000135001"/>
</dbReference>
<organism evidence="2 3">
    <name type="scientific">Toxocara canis</name>
    <name type="common">Canine roundworm</name>
    <dbReference type="NCBI Taxonomy" id="6265"/>
    <lineage>
        <taxon>Eukaryota</taxon>
        <taxon>Metazoa</taxon>
        <taxon>Ecdysozoa</taxon>
        <taxon>Nematoda</taxon>
        <taxon>Chromadorea</taxon>
        <taxon>Rhabditida</taxon>
        <taxon>Spirurina</taxon>
        <taxon>Ascaridomorpha</taxon>
        <taxon>Ascaridoidea</taxon>
        <taxon>Toxocaridae</taxon>
        <taxon>Toxocara</taxon>
    </lineage>
</organism>
<evidence type="ECO:0000313" key="2">
    <source>
        <dbReference type="Proteomes" id="UP000050794"/>
    </source>
</evidence>
<dbReference type="Proteomes" id="UP000050794">
    <property type="component" value="Unassembled WGS sequence"/>
</dbReference>
<proteinExistence type="predicted"/>
<name>A0A183TYN1_TOXCA</name>
<evidence type="ECO:0000313" key="3">
    <source>
        <dbReference type="WBParaSite" id="TCNE_0000135001-mRNA-1"/>
    </source>
</evidence>
<protein>
    <submittedName>
        <fullName evidence="3">RUN domain-containing protein</fullName>
    </submittedName>
</protein>
<keyword evidence="2" id="KW-1185">Reference proteome</keyword>
<feature type="compositionally biased region" description="Basic and acidic residues" evidence="1">
    <location>
        <begin position="97"/>
        <end position="111"/>
    </location>
</feature>
<evidence type="ECO:0000256" key="1">
    <source>
        <dbReference type="SAM" id="MobiDB-lite"/>
    </source>
</evidence>
<sequence length="111" mass="12579">LLRELLARRVLSLGSLKTGSALGELVDESDIDKWASEPEPNVDFQRGPWWELLQRTRELLVSSVLEDREMIYRRGPLDGAICQRRFGAPAGTSGSDSFKEKGERNPYRKFG</sequence>
<dbReference type="AlphaFoldDB" id="A0A183TYN1"/>